<keyword evidence="11" id="KW-0333">Golgi apparatus</keyword>
<accession>A0A0D1BXB5</accession>
<evidence type="ECO:0000256" key="12">
    <source>
        <dbReference type="ARBA" id="ARBA00023136"/>
    </source>
</evidence>
<dbReference type="Proteomes" id="UP000032250">
    <property type="component" value="Unassembled WGS sequence"/>
</dbReference>
<evidence type="ECO:0000313" key="16">
    <source>
        <dbReference type="Proteomes" id="UP000032250"/>
    </source>
</evidence>
<protein>
    <recommendedName>
        <fullName evidence="5">UDP-glucuronate decarboxylase</fullName>
        <ecNumber evidence="5">4.1.1.35</ecNumber>
    </recommendedName>
</protein>
<keyword evidence="9" id="KW-1133">Transmembrane helix</keyword>
<evidence type="ECO:0000256" key="4">
    <source>
        <dbReference type="ARBA" id="ARBA00007505"/>
    </source>
</evidence>
<evidence type="ECO:0000256" key="3">
    <source>
        <dbReference type="ARBA" id="ARBA00005100"/>
    </source>
</evidence>
<dbReference type="EC" id="4.1.1.35" evidence="5"/>
<dbReference type="OrthoDB" id="142826at2"/>
<evidence type="ECO:0000256" key="2">
    <source>
        <dbReference type="ARBA" id="ARBA00004447"/>
    </source>
</evidence>
<keyword evidence="7" id="KW-0210">Decarboxylase</keyword>
<dbReference type="EMBL" id="JXSU01000007">
    <property type="protein sequence ID" value="KIS24512.1"/>
    <property type="molecule type" value="Genomic_DNA"/>
</dbReference>
<dbReference type="AlphaFoldDB" id="A0A0D1BXB5"/>
<dbReference type="PANTHER" id="PTHR43078">
    <property type="entry name" value="UDP-GLUCURONIC ACID DECARBOXYLASE-RELATED"/>
    <property type="match status" value="1"/>
</dbReference>
<dbReference type="GO" id="GO:0042732">
    <property type="term" value="P:D-xylose metabolic process"/>
    <property type="evidence" value="ECO:0007669"/>
    <property type="project" value="InterPro"/>
</dbReference>
<dbReference type="InterPro" id="IPR036291">
    <property type="entry name" value="NAD(P)-bd_dom_sf"/>
</dbReference>
<feature type="domain" description="NAD(P)-binding" evidence="14">
    <location>
        <begin position="4"/>
        <end position="304"/>
    </location>
</feature>
<evidence type="ECO:0000256" key="9">
    <source>
        <dbReference type="ARBA" id="ARBA00022989"/>
    </source>
</evidence>
<evidence type="ECO:0000256" key="13">
    <source>
        <dbReference type="ARBA" id="ARBA00023239"/>
    </source>
</evidence>
<evidence type="ECO:0000256" key="10">
    <source>
        <dbReference type="ARBA" id="ARBA00023027"/>
    </source>
</evidence>
<dbReference type="RefSeq" id="WP_043032184.1">
    <property type="nucleotide sequence ID" value="NZ_JXSU01000007.1"/>
</dbReference>
<dbReference type="GO" id="GO:0033320">
    <property type="term" value="P:UDP-D-xylose biosynthetic process"/>
    <property type="evidence" value="ECO:0007669"/>
    <property type="project" value="UniProtKB-UniPathway"/>
</dbReference>
<keyword evidence="13" id="KW-0456">Lyase</keyword>
<dbReference type="InterPro" id="IPR016040">
    <property type="entry name" value="NAD(P)-bd_dom"/>
</dbReference>
<organism evidence="15 16">
    <name type="scientific">Clostridium botulinum B2 450</name>
    <dbReference type="NCBI Taxonomy" id="1379739"/>
    <lineage>
        <taxon>Bacteria</taxon>
        <taxon>Bacillati</taxon>
        <taxon>Bacillota</taxon>
        <taxon>Clostridia</taxon>
        <taxon>Eubacteriales</taxon>
        <taxon>Clostridiaceae</taxon>
        <taxon>Clostridium</taxon>
    </lineage>
</organism>
<gene>
    <name evidence="15" type="ORF">N495_13360</name>
</gene>
<comment type="pathway">
    <text evidence="3">Nucleotide-sugar biosynthesis; UDP-alpha-D-xylose biosynthesis; UDP-alpha-D-xylose from UDP-alpha-D-glucuronate: step 1/1.</text>
</comment>
<dbReference type="HOGENOM" id="CLU_007383_1_7_9"/>
<comment type="cofactor">
    <cofactor evidence="1">
        <name>NAD(+)</name>
        <dbReference type="ChEBI" id="CHEBI:57540"/>
    </cofactor>
</comment>
<dbReference type="Pfam" id="PF16363">
    <property type="entry name" value="GDP_Man_Dehyd"/>
    <property type="match status" value="1"/>
</dbReference>
<evidence type="ECO:0000256" key="5">
    <source>
        <dbReference type="ARBA" id="ARBA00012290"/>
    </source>
</evidence>
<comment type="similarity">
    <text evidence="4">Belongs to the NAD(P)-dependent epimerase/dehydratase family. UDP-glucuronic acid decarboxylase subfamily.</text>
</comment>
<evidence type="ECO:0000256" key="11">
    <source>
        <dbReference type="ARBA" id="ARBA00023034"/>
    </source>
</evidence>
<comment type="subcellular location">
    <subcellularLocation>
        <location evidence="2">Golgi apparatus</location>
        <location evidence="2">Golgi stack membrane</location>
        <topology evidence="2">Single-pass type II membrane protein</topology>
    </subcellularLocation>
</comment>
<dbReference type="SUPFAM" id="SSF51735">
    <property type="entry name" value="NAD(P)-binding Rossmann-fold domains"/>
    <property type="match status" value="1"/>
</dbReference>
<name>A0A0D1BXB5_CLOBO</name>
<reference evidence="15 16" key="1">
    <citation type="submission" date="2014-06" db="EMBL/GenBank/DDBJ databases">
        <title>Genome characterization of distinct group I Clostridium botulinum lineages.</title>
        <authorList>
            <person name="Giordani F."/>
            <person name="Anselmo A."/>
            <person name="Fillo S."/>
            <person name="Palozzi A.M."/>
            <person name="Fortunato A."/>
            <person name="Gentile B."/>
            <person name="Ciammaruconi A."/>
            <person name="Anniballi F."/>
            <person name="De Medici D."/>
            <person name="Lista F."/>
        </authorList>
    </citation>
    <scope>NUCLEOTIDE SEQUENCE [LARGE SCALE GENOMIC DNA]</scope>
    <source>
        <strain evidence="15 16">B2 450</strain>
    </source>
</reference>
<dbReference type="PATRIC" id="fig|1379739.3.peg.3060"/>
<sequence length="314" mass="36154">MKTLITGVAGLTGSYLVERCLAEGEQIIGIDNLFRGTMNNLENVIDNKNFHFIKGDILDIHKMELKDIDRIYHLAAIVPTKYFYEAPVDTYMVNCHGTKVMIDWALKNDVQKFVNASSSEIYGHPQRIPTDELTPTLYDAVEITPRWSYAQGKILTEHIGNYYKDRMDICHLRYANVYGPRDIDDNHVIPYLINRVLRGEKIIINKDADKVKRTFLYMSDCSDATYLAMKNSPSGESYNIASSQEVTIQQLLDMIFKITGKTTEVEYSLHREGDPKRRLLDTTKAKKMLGMEIKVSLEDGIRKTSEWIKEYYNL</sequence>
<evidence type="ECO:0000256" key="6">
    <source>
        <dbReference type="ARBA" id="ARBA00022692"/>
    </source>
</evidence>
<dbReference type="GO" id="GO:0005737">
    <property type="term" value="C:cytoplasm"/>
    <property type="evidence" value="ECO:0007669"/>
    <property type="project" value="TreeGrafter"/>
</dbReference>
<evidence type="ECO:0000256" key="8">
    <source>
        <dbReference type="ARBA" id="ARBA00022968"/>
    </source>
</evidence>
<evidence type="ECO:0000313" key="15">
    <source>
        <dbReference type="EMBL" id="KIS24512.1"/>
    </source>
</evidence>
<dbReference type="PANTHER" id="PTHR43078:SF6">
    <property type="entry name" value="UDP-GLUCURONIC ACID DECARBOXYLASE 1"/>
    <property type="match status" value="1"/>
</dbReference>
<dbReference type="UniPathway" id="UPA00796">
    <property type="reaction ID" value="UER00771"/>
</dbReference>
<evidence type="ECO:0000259" key="14">
    <source>
        <dbReference type="Pfam" id="PF16363"/>
    </source>
</evidence>
<proteinExistence type="inferred from homology"/>
<dbReference type="GO" id="GO:0048040">
    <property type="term" value="F:UDP-glucuronate decarboxylase activity"/>
    <property type="evidence" value="ECO:0007669"/>
    <property type="project" value="UniProtKB-EC"/>
</dbReference>
<dbReference type="Gene3D" id="3.40.50.720">
    <property type="entry name" value="NAD(P)-binding Rossmann-like Domain"/>
    <property type="match status" value="1"/>
</dbReference>
<keyword evidence="8" id="KW-0735">Signal-anchor</keyword>
<keyword evidence="10" id="KW-0520">NAD</keyword>
<evidence type="ECO:0000256" key="1">
    <source>
        <dbReference type="ARBA" id="ARBA00001911"/>
    </source>
</evidence>
<evidence type="ECO:0000256" key="7">
    <source>
        <dbReference type="ARBA" id="ARBA00022793"/>
    </source>
</evidence>
<comment type="caution">
    <text evidence="15">The sequence shown here is derived from an EMBL/GenBank/DDBJ whole genome shotgun (WGS) entry which is preliminary data.</text>
</comment>
<dbReference type="GO" id="GO:0070403">
    <property type="term" value="F:NAD+ binding"/>
    <property type="evidence" value="ECO:0007669"/>
    <property type="project" value="InterPro"/>
</dbReference>
<dbReference type="InterPro" id="IPR044516">
    <property type="entry name" value="UXS-like"/>
</dbReference>
<keyword evidence="12" id="KW-0472">Membrane</keyword>
<keyword evidence="6" id="KW-0812">Transmembrane</keyword>